<evidence type="ECO:0000256" key="7">
    <source>
        <dbReference type="ARBA" id="ARBA00022729"/>
    </source>
</evidence>
<dbReference type="InterPro" id="IPR012338">
    <property type="entry name" value="Beta-lactam/transpept-like"/>
</dbReference>
<evidence type="ECO:0000259" key="18">
    <source>
        <dbReference type="Pfam" id="PF07943"/>
    </source>
</evidence>
<evidence type="ECO:0000313" key="20">
    <source>
        <dbReference type="Proteomes" id="UP000501316"/>
    </source>
</evidence>
<name>A0A859DR87_9FIRM</name>
<dbReference type="GO" id="GO:0008360">
    <property type="term" value="P:regulation of cell shape"/>
    <property type="evidence" value="ECO:0007669"/>
    <property type="project" value="UniProtKB-KW"/>
</dbReference>
<evidence type="ECO:0000256" key="5">
    <source>
        <dbReference type="ARBA" id="ARBA00022645"/>
    </source>
</evidence>
<evidence type="ECO:0000256" key="3">
    <source>
        <dbReference type="ARBA" id="ARBA00007164"/>
    </source>
</evidence>
<dbReference type="GO" id="GO:0009252">
    <property type="term" value="P:peptidoglycan biosynthetic process"/>
    <property type="evidence" value="ECO:0007669"/>
    <property type="project" value="UniProtKB-KW"/>
</dbReference>
<evidence type="ECO:0000256" key="11">
    <source>
        <dbReference type="ARBA" id="ARBA00023316"/>
    </source>
</evidence>
<dbReference type="InterPro" id="IPR001967">
    <property type="entry name" value="Peptidase_S11_N"/>
</dbReference>
<dbReference type="PANTHER" id="PTHR21581">
    <property type="entry name" value="D-ALANYL-D-ALANINE CARBOXYPEPTIDASE"/>
    <property type="match status" value="1"/>
</dbReference>
<dbReference type="SUPFAM" id="SSF69189">
    <property type="entry name" value="Penicillin-binding protein associated domain"/>
    <property type="match status" value="1"/>
</dbReference>
<gene>
    <name evidence="19" type="ORF">GJQ69_05640</name>
</gene>
<dbReference type="SUPFAM" id="SSF56601">
    <property type="entry name" value="beta-lactamase/transpeptidase-like"/>
    <property type="match status" value="1"/>
</dbReference>
<evidence type="ECO:0000256" key="13">
    <source>
        <dbReference type="PIRSR" id="PIRSR618044-1"/>
    </source>
</evidence>
<comment type="similarity">
    <text evidence="3 15">Belongs to the peptidase S11 family.</text>
</comment>
<evidence type="ECO:0000256" key="9">
    <source>
        <dbReference type="ARBA" id="ARBA00022960"/>
    </source>
</evidence>
<dbReference type="AlphaFoldDB" id="A0A859DR87"/>
<dbReference type="Gene3D" id="2.60.410.10">
    <property type="entry name" value="D-Ala-D-Ala carboxypeptidase, C-terminal domain"/>
    <property type="match status" value="1"/>
</dbReference>
<evidence type="ECO:0000256" key="1">
    <source>
        <dbReference type="ARBA" id="ARBA00003217"/>
    </source>
</evidence>
<keyword evidence="8" id="KW-0378">Hydrolase</keyword>
<feature type="domain" description="Peptidase S11 D-alanyl-D-alanine carboxypeptidase A N-terminal" evidence="17">
    <location>
        <begin position="53"/>
        <end position="280"/>
    </location>
</feature>
<dbReference type="EC" id="3.4.16.4" evidence="4"/>
<evidence type="ECO:0000256" key="8">
    <source>
        <dbReference type="ARBA" id="ARBA00022801"/>
    </source>
</evidence>
<evidence type="ECO:0000313" key="19">
    <source>
        <dbReference type="EMBL" id="QKN24009.1"/>
    </source>
</evidence>
<protein>
    <recommendedName>
        <fullName evidence="4">serine-type D-Ala-D-Ala carboxypeptidase</fullName>
        <ecNumber evidence="4">3.4.16.4</ecNumber>
    </recommendedName>
</protein>
<evidence type="ECO:0000256" key="6">
    <source>
        <dbReference type="ARBA" id="ARBA00022670"/>
    </source>
</evidence>
<dbReference type="InterPro" id="IPR018044">
    <property type="entry name" value="Peptidase_S11"/>
</dbReference>
<comment type="pathway">
    <text evidence="2">Cell wall biogenesis; peptidoglycan biosynthesis.</text>
</comment>
<dbReference type="KEGG" id="clf:GJQ69_05640"/>
<feature type="domain" description="Peptidase S11 D-Ala-D-Ala carboxypeptidase A C-terminal" evidence="18">
    <location>
        <begin position="330"/>
        <end position="381"/>
    </location>
</feature>
<dbReference type="PRINTS" id="PR00725">
    <property type="entry name" value="DADACBPTASE1"/>
</dbReference>
<dbReference type="GO" id="GO:0071555">
    <property type="term" value="P:cell wall organization"/>
    <property type="evidence" value="ECO:0007669"/>
    <property type="project" value="UniProtKB-KW"/>
</dbReference>
<feature type="binding site" evidence="14">
    <location>
        <position position="250"/>
    </location>
    <ligand>
        <name>substrate</name>
    </ligand>
</feature>
<evidence type="ECO:0000256" key="2">
    <source>
        <dbReference type="ARBA" id="ARBA00004752"/>
    </source>
</evidence>
<feature type="active site" description="Acyl-ester intermediate" evidence="13">
    <location>
        <position position="87"/>
    </location>
</feature>
<keyword evidence="11" id="KW-0961">Cell wall biogenesis/degradation</keyword>
<proteinExistence type="inferred from homology"/>
<keyword evidence="16" id="KW-0472">Membrane</keyword>
<keyword evidence="7" id="KW-0732">Signal</keyword>
<dbReference type="EMBL" id="CP046051">
    <property type="protein sequence ID" value="QKN24009.1"/>
    <property type="molecule type" value="Genomic_DNA"/>
</dbReference>
<keyword evidence="16" id="KW-0812">Transmembrane</keyword>
<dbReference type="InterPro" id="IPR015956">
    <property type="entry name" value="Peniciliin-bd_prot_C_sf"/>
</dbReference>
<evidence type="ECO:0000256" key="16">
    <source>
        <dbReference type="SAM" id="Phobius"/>
    </source>
</evidence>
<keyword evidence="9" id="KW-0133">Cell shape</keyword>
<evidence type="ECO:0000259" key="17">
    <source>
        <dbReference type="Pfam" id="PF00768"/>
    </source>
</evidence>
<dbReference type="InterPro" id="IPR037167">
    <property type="entry name" value="Peptidase_S11_C_sf"/>
</dbReference>
<reference evidence="19 20" key="1">
    <citation type="submission" date="2019-11" db="EMBL/GenBank/DDBJ databases">
        <authorList>
            <person name="Ren C."/>
            <person name="Wang H."/>
            <person name="Xu Y."/>
        </authorList>
    </citation>
    <scope>NUCLEOTIDE SEQUENCE [LARGE SCALE GENOMIC DNA]</scope>
    <source>
        <strain evidence="19 20">LBM 19010</strain>
    </source>
</reference>
<keyword evidence="16" id="KW-1133">Transmembrane helix</keyword>
<keyword evidence="6" id="KW-0645">Protease</keyword>
<keyword evidence="5 19" id="KW-0121">Carboxypeptidase</keyword>
<evidence type="ECO:0000256" key="12">
    <source>
        <dbReference type="ARBA" id="ARBA00034000"/>
    </source>
</evidence>
<dbReference type="Proteomes" id="UP000501316">
    <property type="component" value="Chromosome"/>
</dbReference>
<dbReference type="Pfam" id="PF00768">
    <property type="entry name" value="Peptidase_S11"/>
    <property type="match status" value="1"/>
</dbReference>
<feature type="active site" description="Proton acceptor" evidence="13">
    <location>
        <position position="90"/>
    </location>
</feature>
<dbReference type="InterPro" id="IPR012907">
    <property type="entry name" value="Peptidase_S11_C"/>
</dbReference>
<keyword evidence="10" id="KW-0573">Peptidoglycan synthesis</keyword>
<evidence type="ECO:0000256" key="14">
    <source>
        <dbReference type="PIRSR" id="PIRSR618044-2"/>
    </source>
</evidence>
<sequence length="409" mass="43623">MHIGILGRWLFCFIKGGEGIRYIKKDGKKWAAFFLALCIFCGTAVVCSARTADAVPVVSAQSAILVNADDGSVLWAKNAAQKRPMASTTKIMTALLTLETASCKDRVVDITADMVRVEGSSMGLRAGDRLSLSGLAAGMLSTSGNDAATAAAYALAGSPAAFVQKMNQRAQELKMTNTHFATPSGLDDSQHYSTAEDMAKLACAAMKNASFAAITAQKTIQVHFVQPDCTQTFTNHNKLLSMYNGCIGVKTGFTKKAGRCFVSCAQRNGVRLVAVTLSAPDDWKDHQIMLDYGFSQLRSVPIDDSAYSVSLPLVGGSKEAVQVHGMAGSTVVIPKDANLNRSVQLPHFLYAPLDKEEPVGTVQYCYGGKVVAQTVLTAQKESAAPPQESSVWQKICSFFSSLAESLFAS</sequence>
<feature type="active site" evidence="13">
    <location>
        <position position="143"/>
    </location>
</feature>
<organism evidence="19 20">
    <name type="scientific">Caproicibacterium lactatifermentans</name>
    <dbReference type="NCBI Taxonomy" id="2666138"/>
    <lineage>
        <taxon>Bacteria</taxon>
        <taxon>Bacillati</taxon>
        <taxon>Bacillota</taxon>
        <taxon>Clostridia</taxon>
        <taxon>Eubacteriales</taxon>
        <taxon>Oscillospiraceae</taxon>
        <taxon>Caproicibacterium</taxon>
    </lineage>
</organism>
<comment type="function">
    <text evidence="1">Removes C-terminal D-alanyl residues from sugar-peptide cell wall precursors.</text>
</comment>
<dbReference type="Gene3D" id="3.40.710.10">
    <property type="entry name" value="DD-peptidase/beta-lactamase superfamily"/>
    <property type="match status" value="1"/>
</dbReference>
<comment type="catalytic activity">
    <reaction evidence="12">
        <text>Preferential cleavage: (Ac)2-L-Lys-D-Ala-|-D-Ala. Also transpeptidation of peptidyl-alanyl moieties that are N-acyl substituents of D-alanine.</text>
        <dbReference type="EC" id="3.4.16.4"/>
    </reaction>
</comment>
<dbReference type="GO" id="GO:0006508">
    <property type="term" value="P:proteolysis"/>
    <property type="evidence" value="ECO:0007669"/>
    <property type="project" value="UniProtKB-KW"/>
</dbReference>
<evidence type="ECO:0000256" key="4">
    <source>
        <dbReference type="ARBA" id="ARBA00012448"/>
    </source>
</evidence>
<dbReference type="Pfam" id="PF07943">
    <property type="entry name" value="PBP5_C"/>
    <property type="match status" value="1"/>
</dbReference>
<dbReference type="PANTHER" id="PTHR21581:SF33">
    <property type="entry name" value="D-ALANYL-D-ALANINE CARBOXYPEPTIDASE DACB"/>
    <property type="match status" value="1"/>
</dbReference>
<accession>A0A859DR87</accession>
<evidence type="ECO:0000256" key="10">
    <source>
        <dbReference type="ARBA" id="ARBA00022984"/>
    </source>
</evidence>
<evidence type="ECO:0000256" key="15">
    <source>
        <dbReference type="RuleBase" id="RU004016"/>
    </source>
</evidence>
<feature type="transmembrane region" description="Helical" evidence="16">
    <location>
        <begin position="30"/>
        <end position="52"/>
    </location>
</feature>
<dbReference type="GO" id="GO:0009002">
    <property type="term" value="F:serine-type D-Ala-D-Ala carboxypeptidase activity"/>
    <property type="evidence" value="ECO:0007669"/>
    <property type="project" value="UniProtKB-EC"/>
</dbReference>